<name>A0AAE5AAQ6_MYCFO</name>
<dbReference type="RefSeq" id="WP_317721452.1">
    <property type="nucleotide sequence ID" value="NZ_JAWLVK010000001.1"/>
</dbReference>
<gene>
    <name evidence="1" type="ORF">R4485_00980</name>
</gene>
<reference evidence="1" key="1">
    <citation type="submission" date="2023-10" db="EMBL/GenBank/DDBJ databases">
        <title>Mycolicibacterium fortuitum clinical isolates causing pulmonary infections in humans.</title>
        <authorList>
            <person name="Mejia-Ponce P.M."/>
            <person name="Zenteno-Cuevas R."/>
            <person name="Licona-Cassani C."/>
        </authorList>
    </citation>
    <scope>NUCLEOTIDE SEQUENCE</scope>
    <source>
        <strain evidence="1">M8</strain>
    </source>
</reference>
<dbReference type="AlphaFoldDB" id="A0AAE5AAQ6"/>
<proteinExistence type="predicted"/>
<organism evidence="1 2">
    <name type="scientific">Mycolicibacterium fortuitum</name>
    <name type="common">Mycobacterium fortuitum</name>
    <dbReference type="NCBI Taxonomy" id="1766"/>
    <lineage>
        <taxon>Bacteria</taxon>
        <taxon>Bacillati</taxon>
        <taxon>Actinomycetota</taxon>
        <taxon>Actinomycetes</taxon>
        <taxon>Mycobacteriales</taxon>
        <taxon>Mycobacteriaceae</taxon>
        <taxon>Mycolicibacterium</taxon>
    </lineage>
</organism>
<accession>A0AAE5AAQ6</accession>
<sequence>MNDLPRQFANFEAFQAELCRLNREAHDAGAVRNGSIIGALMPPGWAHRYDRFVSAGRKAGYVLAAAAVGARITVEEA</sequence>
<dbReference type="Proteomes" id="UP001186041">
    <property type="component" value="Unassembled WGS sequence"/>
</dbReference>
<evidence type="ECO:0000313" key="2">
    <source>
        <dbReference type="Proteomes" id="UP001186041"/>
    </source>
</evidence>
<comment type="caution">
    <text evidence="1">The sequence shown here is derived from an EMBL/GenBank/DDBJ whole genome shotgun (WGS) entry which is preliminary data.</text>
</comment>
<dbReference type="EMBL" id="JAWLVV010000001">
    <property type="protein sequence ID" value="MDV7288734.1"/>
    <property type="molecule type" value="Genomic_DNA"/>
</dbReference>
<protein>
    <submittedName>
        <fullName evidence="1">Uncharacterized protein</fullName>
    </submittedName>
</protein>
<evidence type="ECO:0000313" key="1">
    <source>
        <dbReference type="EMBL" id="MDV7288734.1"/>
    </source>
</evidence>